<dbReference type="InterPro" id="IPR001466">
    <property type="entry name" value="Beta-lactam-related"/>
</dbReference>
<feature type="signal peptide" evidence="1">
    <location>
        <begin position="1"/>
        <end position="19"/>
    </location>
</feature>
<evidence type="ECO:0000259" key="2">
    <source>
        <dbReference type="Pfam" id="PF00144"/>
    </source>
</evidence>
<feature type="chain" id="PRO_5021255754" evidence="1">
    <location>
        <begin position="20"/>
        <end position="489"/>
    </location>
</feature>
<feature type="domain" description="Beta-lactamase-related" evidence="2">
    <location>
        <begin position="45"/>
        <end position="372"/>
    </location>
</feature>
<protein>
    <submittedName>
        <fullName evidence="3">Beta-lactamase family protein</fullName>
    </submittedName>
</protein>
<dbReference type="Proteomes" id="UP000319897">
    <property type="component" value="Unassembled WGS sequence"/>
</dbReference>
<name>A0A501XUJ5_9SPHN</name>
<dbReference type="OrthoDB" id="9808046at2"/>
<keyword evidence="4" id="KW-1185">Reference proteome</keyword>
<keyword evidence="1" id="KW-0732">Signal</keyword>
<dbReference type="AlphaFoldDB" id="A0A501XUJ5"/>
<reference evidence="3 4" key="1">
    <citation type="submission" date="2019-06" db="EMBL/GenBank/DDBJ databases">
        <authorList>
            <person name="Lee I."/>
            <person name="Jang G.I."/>
            <person name="Hwang C.Y."/>
        </authorList>
    </citation>
    <scope>NUCLEOTIDE SEQUENCE [LARGE SCALE GENOMIC DNA]</scope>
    <source>
        <strain evidence="3 4">PAMC 28131</strain>
    </source>
</reference>
<accession>A0A501XUJ5</accession>
<comment type="caution">
    <text evidence="3">The sequence shown here is derived from an EMBL/GenBank/DDBJ whole genome shotgun (WGS) entry which is preliminary data.</text>
</comment>
<sequence>MRFLTMAIAALALSTPAAAQSSAPATGLEAALPEIRKGFADWQLDNRVPGLVWGIVKDGKLIHVEALGVQDLETKRPVTADSAFRIASMSKAFTAYEILQLEAQGKLSLSDPAAKYVPELKGWAAGITVGDLLHHTAGFVTDDPWGDRQQVRTPAEFTAMLKAGFPLQSAPGSAYEYSNFGYATLGRIVTNVSGRPYQQQIGETVMKPLGMASTTYDVFKVPDARLARGYRWENGKWSPEPMMKDGEFGAMGGVVTTANDYAKWVAHLLSGWPAEAKAAGPNGVIRAMRYGGGIPHARTRPGKDAPDCRIGFIYAGGLVSGTDCLLGPVLFHSGGYPGYGSHMLLLPEAGVGLFAFANRTYAAPLPPVWDAAGALQRAGLLAKRPTPVSPQLAASYAVAQRLWAAGRIDAEPGVLAENMLMDRSAENWAAEFARLKGESGDCDTSAPIVPTGAMSGTFQWRCAVGRINGQLLLAPTPTPQIQALRLSRP</sequence>
<dbReference type="Pfam" id="PF00144">
    <property type="entry name" value="Beta-lactamase"/>
    <property type="match status" value="1"/>
</dbReference>
<dbReference type="PANTHER" id="PTHR46825:SF9">
    <property type="entry name" value="BETA-LACTAMASE-RELATED DOMAIN-CONTAINING PROTEIN"/>
    <property type="match status" value="1"/>
</dbReference>
<dbReference type="SUPFAM" id="SSF56601">
    <property type="entry name" value="beta-lactamase/transpeptidase-like"/>
    <property type="match status" value="1"/>
</dbReference>
<organism evidence="3 4">
    <name type="scientific">Sandaracinobacter neustonicus</name>
    <dbReference type="NCBI Taxonomy" id="1715348"/>
    <lineage>
        <taxon>Bacteria</taxon>
        <taxon>Pseudomonadati</taxon>
        <taxon>Pseudomonadota</taxon>
        <taxon>Alphaproteobacteria</taxon>
        <taxon>Sphingomonadales</taxon>
        <taxon>Sphingosinicellaceae</taxon>
        <taxon>Sandaracinobacter</taxon>
    </lineage>
</organism>
<dbReference type="PANTHER" id="PTHR46825">
    <property type="entry name" value="D-ALANYL-D-ALANINE-CARBOXYPEPTIDASE/ENDOPEPTIDASE AMPH"/>
    <property type="match status" value="1"/>
</dbReference>
<dbReference type="RefSeq" id="WP_140926489.1">
    <property type="nucleotide sequence ID" value="NZ_VFSU01000010.1"/>
</dbReference>
<evidence type="ECO:0000256" key="1">
    <source>
        <dbReference type="SAM" id="SignalP"/>
    </source>
</evidence>
<dbReference type="InterPro" id="IPR012338">
    <property type="entry name" value="Beta-lactam/transpept-like"/>
</dbReference>
<dbReference type="InterPro" id="IPR050491">
    <property type="entry name" value="AmpC-like"/>
</dbReference>
<evidence type="ECO:0000313" key="4">
    <source>
        <dbReference type="Proteomes" id="UP000319897"/>
    </source>
</evidence>
<proteinExistence type="predicted"/>
<dbReference type="EMBL" id="VFSU01000010">
    <property type="protein sequence ID" value="TPE64452.1"/>
    <property type="molecule type" value="Genomic_DNA"/>
</dbReference>
<dbReference type="Gene3D" id="3.40.710.10">
    <property type="entry name" value="DD-peptidase/beta-lactamase superfamily"/>
    <property type="match status" value="1"/>
</dbReference>
<gene>
    <name evidence="3" type="ORF">FJQ54_01350</name>
</gene>
<evidence type="ECO:0000313" key="3">
    <source>
        <dbReference type="EMBL" id="TPE64452.1"/>
    </source>
</evidence>